<feature type="transmembrane region" description="Helical" evidence="8">
    <location>
        <begin position="221"/>
        <end position="249"/>
    </location>
</feature>
<accession>A0ABP7VEB8</accession>
<feature type="transmembrane region" description="Helical" evidence="8">
    <location>
        <begin position="147"/>
        <end position="165"/>
    </location>
</feature>
<reference evidence="11" key="1">
    <citation type="journal article" date="2019" name="Int. J. Syst. Evol. Microbiol.">
        <title>The Global Catalogue of Microorganisms (GCM) 10K type strain sequencing project: providing services to taxonomists for standard genome sequencing and annotation.</title>
        <authorList>
            <consortium name="The Broad Institute Genomics Platform"/>
            <consortium name="The Broad Institute Genome Sequencing Center for Infectious Disease"/>
            <person name="Wu L."/>
            <person name="Ma J."/>
        </authorList>
    </citation>
    <scope>NUCLEOTIDE SEQUENCE [LARGE SCALE GENOMIC DNA]</scope>
    <source>
        <strain evidence="11">JCM 16702</strain>
    </source>
</reference>
<dbReference type="PANTHER" id="PTHR42751:SF6">
    <property type="entry name" value="CONSERVED INTEGRAL MEMBRANE TRANSPORT PROTEIN-RELATED"/>
    <property type="match status" value="1"/>
</dbReference>
<comment type="subcellular location">
    <subcellularLocation>
        <location evidence="1">Membrane</location>
        <topology evidence="1">Multi-pass membrane protein</topology>
    </subcellularLocation>
</comment>
<feature type="transmembrane region" description="Helical" evidence="8">
    <location>
        <begin position="177"/>
        <end position="201"/>
    </location>
</feature>
<evidence type="ECO:0000256" key="2">
    <source>
        <dbReference type="ARBA" id="ARBA00005551"/>
    </source>
</evidence>
<name>A0ABP7VEB8_9ACTN</name>
<keyword evidence="6 8" id="KW-0472">Membrane</keyword>
<feature type="transmembrane region" description="Helical" evidence="8">
    <location>
        <begin position="261"/>
        <end position="279"/>
    </location>
</feature>
<feature type="transmembrane region" description="Helical" evidence="8">
    <location>
        <begin position="56"/>
        <end position="76"/>
    </location>
</feature>
<dbReference type="EMBL" id="BAAAZG010000008">
    <property type="protein sequence ID" value="GAA4065490.1"/>
    <property type="molecule type" value="Genomic_DNA"/>
</dbReference>
<evidence type="ECO:0000256" key="7">
    <source>
        <dbReference type="SAM" id="MobiDB-lite"/>
    </source>
</evidence>
<evidence type="ECO:0000313" key="11">
    <source>
        <dbReference type="Proteomes" id="UP001500683"/>
    </source>
</evidence>
<comment type="caution">
    <text evidence="10">The sequence shown here is derived from an EMBL/GenBank/DDBJ whole genome shotgun (WGS) entry which is preliminary data.</text>
</comment>
<sequence>MHSAVQLIELGAIILALGLLGAVAVRFSISAIPLYLVAGLAFGSGGVLPLTTSEEFVSIGAEVGVILLLFTLGLEYTAGELVGTLRTSAPVGLADLVLNAAPGVVAALLLGWGPVAAVVMGGVTYVTSSGITAKVMGDLGWLGNRETPRVLSVLVFEDLAMAAYLPILTTLLAGAGLVAGATTLAIAAATITVILVVALRWGRLVERFVASPTDEVLLLKVLGLTLLVAGLAQQLQVSAAVGAFLVGIALSGPLAHSAREVLTPLRDLFAAVFFVFFGLHTDPAELPPVLGVAALLAVAGIATKLATGWLAARQAGVAATGRLRAGAALVPRGEFNIVIAGLAVSAGINPRLGPLAAAYVLILAIAGPLLARGAEPLARKLRHKHRPEKAIDDDAPILGRSDGRSDGGSDGRSDGGSDGRSDGGSAGRSDADDDDPSPAARTLG</sequence>
<dbReference type="Proteomes" id="UP001500683">
    <property type="component" value="Unassembled WGS sequence"/>
</dbReference>
<evidence type="ECO:0000313" key="10">
    <source>
        <dbReference type="EMBL" id="GAA4065490.1"/>
    </source>
</evidence>
<dbReference type="Pfam" id="PF00999">
    <property type="entry name" value="Na_H_Exchanger"/>
    <property type="match status" value="1"/>
</dbReference>
<evidence type="ECO:0000259" key="9">
    <source>
        <dbReference type="Pfam" id="PF00999"/>
    </source>
</evidence>
<keyword evidence="5 8" id="KW-1133">Transmembrane helix</keyword>
<feature type="domain" description="Cation/H+ exchanger transmembrane" evidence="9">
    <location>
        <begin position="15"/>
        <end position="370"/>
    </location>
</feature>
<dbReference type="Gene3D" id="1.20.1530.20">
    <property type="match status" value="1"/>
</dbReference>
<keyword evidence="3" id="KW-0813">Transport</keyword>
<feature type="transmembrane region" description="Helical" evidence="8">
    <location>
        <begin position="32"/>
        <end position="50"/>
    </location>
</feature>
<keyword evidence="4 8" id="KW-0812">Transmembrane</keyword>
<comment type="similarity">
    <text evidence="2">Belongs to the monovalent cation:proton antiporter 2 (CPA2) transporter (TC 2.A.37) family.</text>
</comment>
<proteinExistence type="inferred from homology"/>
<evidence type="ECO:0000256" key="6">
    <source>
        <dbReference type="ARBA" id="ARBA00023136"/>
    </source>
</evidence>
<feature type="transmembrane region" description="Helical" evidence="8">
    <location>
        <begin position="291"/>
        <end position="312"/>
    </location>
</feature>
<evidence type="ECO:0000256" key="8">
    <source>
        <dbReference type="SAM" id="Phobius"/>
    </source>
</evidence>
<feature type="transmembrane region" description="Helical" evidence="8">
    <location>
        <begin position="96"/>
        <end position="127"/>
    </location>
</feature>
<organism evidence="10 11">
    <name type="scientific">Actinomadura miaoliensis</name>
    <dbReference type="NCBI Taxonomy" id="430685"/>
    <lineage>
        <taxon>Bacteria</taxon>
        <taxon>Bacillati</taxon>
        <taxon>Actinomycetota</taxon>
        <taxon>Actinomycetes</taxon>
        <taxon>Streptosporangiales</taxon>
        <taxon>Thermomonosporaceae</taxon>
        <taxon>Actinomadura</taxon>
    </lineage>
</organism>
<dbReference type="InterPro" id="IPR006153">
    <property type="entry name" value="Cation/H_exchanger_TM"/>
</dbReference>
<dbReference type="PANTHER" id="PTHR42751">
    <property type="entry name" value="SODIUM/HYDROGEN EXCHANGER FAMILY/TRKA DOMAIN PROTEIN"/>
    <property type="match status" value="1"/>
</dbReference>
<evidence type="ECO:0000256" key="4">
    <source>
        <dbReference type="ARBA" id="ARBA00022692"/>
    </source>
</evidence>
<dbReference type="InterPro" id="IPR038770">
    <property type="entry name" value="Na+/solute_symporter_sf"/>
</dbReference>
<feature type="compositionally biased region" description="Basic and acidic residues" evidence="7">
    <location>
        <begin position="401"/>
        <end position="421"/>
    </location>
</feature>
<feature type="region of interest" description="Disordered" evidence="7">
    <location>
        <begin position="380"/>
        <end position="444"/>
    </location>
</feature>
<feature type="transmembrane region" description="Helical" evidence="8">
    <location>
        <begin position="333"/>
        <end position="350"/>
    </location>
</feature>
<feature type="transmembrane region" description="Helical" evidence="8">
    <location>
        <begin position="356"/>
        <end position="374"/>
    </location>
</feature>
<evidence type="ECO:0000256" key="5">
    <source>
        <dbReference type="ARBA" id="ARBA00022989"/>
    </source>
</evidence>
<feature type="transmembrane region" description="Helical" evidence="8">
    <location>
        <begin position="6"/>
        <end position="25"/>
    </location>
</feature>
<dbReference type="RefSeq" id="WP_344944023.1">
    <property type="nucleotide sequence ID" value="NZ_BAAAZG010000008.1"/>
</dbReference>
<keyword evidence="11" id="KW-1185">Reference proteome</keyword>
<protein>
    <submittedName>
        <fullName evidence="10">Cation:proton antiporter</fullName>
    </submittedName>
</protein>
<evidence type="ECO:0000256" key="3">
    <source>
        <dbReference type="ARBA" id="ARBA00022448"/>
    </source>
</evidence>
<gene>
    <name evidence="10" type="ORF">GCM10022214_19530</name>
</gene>
<evidence type="ECO:0000256" key="1">
    <source>
        <dbReference type="ARBA" id="ARBA00004141"/>
    </source>
</evidence>